<evidence type="ECO:0000256" key="1">
    <source>
        <dbReference type="ARBA" id="ARBA00022490"/>
    </source>
</evidence>
<dbReference type="Gene3D" id="2.40.50.140">
    <property type="entry name" value="Nucleic acid-binding proteins"/>
    <property type="match status" value="1"/>
</dbReference>
<reference evidence="8 9" key="1">
    <citation type="journal article" date="2015" name="Genome Announc.">
        <title>Expanding the biotechnology potential of lactobacilli through comparative genomics of 213 strains and associated genera.</title>
        <authorList>
            <person name="Sun Z."/>
            <person name="Harris H.M."/>
            <person name="McCann A."/>
            <person name="Guo C."/>
            <person name="Argimon S."/>
            <person name="Zhang W."/>
            <person name="Yang X."/>
            <person name="Jeffery I.B."/>
            <person name="Cooney J.C."/>
            <person name="Kagawa T.F."/>
            <person name="Liu W."/>
            <person name="Song Y."/>
            <person name="Salvetti E."/>
            <person name="Wrobel A."/>
            <person name="Rasinkangas P."/>
            <person name="Parkhill J."/>
            <person name="Rea M.C."/>
            <person name="O'Sullivan O."/>
            <person name="Ritari J."/>
            <person name="Douillard F.P."/>
            <person name="Paul Ross R."/>
            <person name="Yang R."/>
            <person name="Briner A.E."/>
            <person name="Felis G.E."/>
            <person name="de Vos W.M."/>
            <person name="Barrangou R."/>
            <person name="Klaenhammer T.R."/>
            <person name="Caufield P.W."/>
            <person name="Cui Y."/>
            <person name="Zhang H."/>
            <person name="O'Toole P.W."/>
        </authorList>
    </citation>
    <scope>NUCLEOTIDE SEQUENCE [LARGE SCALE GENOMIC DNA]</scope>
    <source>
        <strain evidence="8 9">DSM 14857</strain>
    </source>
</reference>
<dbReference type="SUPFAM" id="SSF47781">
    <property type="entry name" value="RuvA domain 2-like"/>
    <property type="match status" value="1"/>
</dbReference>
<dbReference type="HAMAP" id="MF_00031">
    <property type="entry name" value="DNA_HJ_migration_RuvA"/>
    <property type="match status" value="1"/>
</dbReference>
<evidence type="ECO:0000256" key="4">
    <source>
        <dbReference type="ARBA" id="ARBA00023172"/>
    </source>
</evidence>
<comment type="caution">
    <text evidence="8">The sequence shown here is derived from an EMBL/GenBank/DDBJ whole genome shotgun (WGS) entry which is preliminary data.</text>
</comment>
<evidence type="ECO:0000256" key="6">
    <source>
        <dbReference type="HAMAP-Rule" id="MF_00031"/>
    </source>
</evidence>
<feature type="domain" description="Helix-hairpin-helix DNA-binding motif class 1" evidence="7">
    <location>
        <begin position="70"/>
        <end position="89"/>
    </location>
</feature>
<dbReference type="eggNOG" id="COG0632">
    <property type="taxonomic scope" value="Bacteria"/>
</dbReference>
<protein>
    <recommendedName>
        <fullName evidence="6">Holliday junction branch migration complex subunit RuvA</fullName>
    </recommendedName>
</protein>
<keyword evidence="8" id="KW-0067">ATP-binding</keyword>
<evidence type="ECO:0000256" key="5">
    <source>
        <dbReference type="ARBA" id="ARBA00023204"/>
    </source>
</evidence>
<dbReference type="InterPro" id="IPR010994">
    <property type="entry name" value="RuvA_2-like"/>
</dbReference>
<comment type="domain">
    <text evidence="6">Has three domains with a flexible linker between the domains II and III and assumes an 'L' shape. Domain III is highly mobile and contacts RuvB.</text>
</comment>
<keyword evidence="2 6" id="KW-0227">DNA damage</keyword>
<comment type="function">
    <text evidence="6">The RuvA-RuvB-RuvC complex processes Holliday junction (HJ) DNA during genetic recombination and DNA repair, while the RuvA-RuvB complex plays an important role in the rescue of blocked DNA replication forks via replication fork reversal (RFR). RuvA specifically binds to HJ cruciform DNA, conferring on it an open structure. The RuvB hexamer acts as an ATP-dependent pump, pulling dsDNA into and through the RuvAB complex. HJ branch migration allows RuvC to scan DNA until it finds its consensus sequence, where it cleaves and resolves the cruciform DNA.</text>
</comment>
<dbReference type="InterPro" id="IPR036267">
    <property type="entry name" value="RuvA_C_sf"/>
</dbReference>
<keyword evidence="5 6" id="KW-0234">DNA repair</keyword>
<dbReference type="Gene3D" id="1.10.150.20">
    <property type="entry name" value="5' to 3' exonuclease, C-terminal subdomain"/>
    <property type="match status" value="1"/>
</dbReference>
<dbReference type="Pfam" id="PF07499">
    <property type="entry name" value="RuvA_C"/>
    <property type="match status" value="1"/>
</dbReference>
<dbReference type="Pfam" id="PF01330">
    <property type="entry name" value="RuvA_N"/>
    <property type="match status" value="1"/>
</dbReference>
<comment type="subcellular location">
    <subcellularLocation>
        <location evidence="6">Cytoplasm</location>
    </subcellularLocation>
</comment>
<sequence length="198" mass="21725">MFEYLDGKITFIDPAYIVVDVAGVGYKVQVANPYRYEQGQAAKVFVEQIVRDNEQSLYGFYDLNEKKIFLNLISVSGIGPKSALAILAGQDHSGLINAIENNDVKFLTKFPKIGKKTAQQIILDLNGKFTAEGQMTLGQAPIPLTNGTDSPELLDGLAALQSLGYSPREIVKIKDQLKQENLDSADAYLRAGLQLLTK</sequence>
<dbReference type="Proteomes" id="UP000051647">
    <property type="component" value="Unassembled WGS sequence"/>
</dbReference>
<dbReference type="AlphaFoldDB" id="A0A0R1SJJ8"/>
<dbReference type="Pfam" id="PF14520">
    <property type="entry name" value="HHH_5"/>
    <property type="match status" value="1"/>
</dbReference>
<keyword evidence="3 6" id="KW-0238">DNA-binding</keyword>
<dbReference type="GO" id="GO:0005524">
    <property type="term" value="F:ATP binding"/>
    <property type="evidence" value="ECO:0007669"/>
    <property type="project" value="InterPro"/>
</dbReference>
<dbReference type="SUPFAM" id="SSF46929">
    <property type="entry name" value="DNA helicase RuvA subunit, C-terminal domain"/>
    <property type="match status" value="1"/>
</dbReference>
<proteinExistence type="inferred from homology"/>
<dbReference type="InterPro" id="IPR013849">
    <property type="entry name" value="DNA_helicase_Holl-junc_RuvA_I"/>
</dbReference>
<evidence type="ECO:0000313" key="8">
    <source>
        <dbReference type="EMBL" id="KRL66131.1"/>
    </source>
</evidence>
<keyword evidence="8" id="KW-0378">Hydrolase</keyword>
<evidence type="ECO:0000256" key="2">
    <source>
        <dbReference type="ARBA" id="ARBA00022763"/>
    </source>
</evidence>
<accession>A0A0R1SJJ8</accession>
<keyword evidence="8" id="KW-0347">Helicase</keyword>
<dbReference type="GO" id="GO:0009378">
    <property type="term" value="F:four-way junction helicase activity"/>
    <property type="evidence" value="ECO:0007669"/>
    <property type="project" value="InterPro"/>
</dbReference>
<keyword evidence="1 6" id="KW-0963">Cytoplasm</keyword>
<name>A0A0R1SJJ8_9LACO</name>
<keyword evidence="4 6" id="KW-0233">DNA recombination</keyword>
<dbReference type="InterPro" id="IPR000085">
    <property type="entry name" value="RuvA"/>
</dbReference>
<dbReference type="SUPFAM" id="SSF50249">
    <property type="entry name" value="Nucleic acid-binding proteins"/>
    <property type="match status" value="1"/>
</dbReference>
<gene>
    <name evidence="6" type="primary">ruvA</name>
    <name evidence="8" type="ORF">FC27_GL001060</name>
</gene>
<evidence type="ECO:0000259" key="7">
    <source>
        <dbReference type="SMART" id="SM00278"/>
    </source>
</evidence>
<dbReference type="STRING" id="1423815.FC27_GL001060"/>
<comment type="similarity">
    <text evidence="6">Belongs to the RuvA family.</text>
</comment>
<comment type="caution">
    <text evidence="6">Lacks conserved residue(s) required for the propagation of feature annotation.</text>
</comment>
<feature type="region of interest" description="Domain III" evidence="6">
    <location>
        <begin position="149"/>
        <end position="198"/>
    </location>
</feature>
<keyword evidence="9" id="KW-1185">Reference proteome</keyword>
<dbReference type="OrthoDB" id="5293449at2"/>
<feature type="domain" description="Helix-hairpin-helix DNA-binding motif class 1" evidence="7">
    <location>
        <begin position="105"/>
        <end position="124"/>
    </location>
</feature>
<comment type="subunit">
    <text evidence="6">Homotetramer. Forms an RuvA(8)-RuvB(12)-Holliday junction (HJ) complex. HJ DNA is sandwiched between 2 RuvA tetramers; dsDNA enters through RuvA and exits via RuvB. An RuvB hexamer assembles on each DNA strand where it exits the tetramer. Each RuvB hexamer is contacted by two RuvA subunits (via domain III) on 2 adjacent RuvB subunits; this complex drives branch migration. In the full resolvosome a probable DNA-RuvA(4)-RuvB(12)-RuvC(2) complex forms which resolves the HJ.</text>
</comment>
<dbReference type="GO" id="GO:0048476">
    <property type="term" value="C:Holliday junction resolvase complex"/>
    <property type="evidence" value="ECO:0007669"/>
    <property type="project" value="UniProtKB-UniRule"/>
</dbReference>
<organism evidence="8 9">
    <name type="scientific">Companilactobacillus versmoldensis DSM 14857 = KCTC 3814</name>
    <dbReference type="NCBI Taxonomy" id="1423815"/>
    <lineage>
        <taxon>Bacteria</taxon>
        <taxon>Bacillati</taxon>
        <taxon>Bacillota</taxon>
        <taxon>Bacilli</taxon>
        <taxon>Lactobacillales</taxon>
        <taxon>Lactobacillaceae</taxon>
        <taxon>Companilactobacillus</taxon>
    </lineage>
</organism>
<dbReference type="GO" id="GO:0005737">
    <property type="term" value="C:cytoplasm"/>
    <property type="evidence" value="ECO:0007669"/>
    <property type="project" value="UniProtKB-SubCell"/>
</dbReference>
<dbReference type="InterPro" id="IPR012340">
    <property type="entry name" value="NA-bd_OB-fold"/>
</dbReference>
<dbReference type="SMART" id="SM00278">
    <property type="entry name" value="HhH1"/>
    <property type="match status" value="2"/>
</dbReference>
<dbReference type="InterPro" id="IPR003583">
    <property type="entry name" value="Hlx-hairpin-Hlx_DNA-bd_motif"/>
</dbReference>
<dbReference type="EMBL" id="AZFA01000020">
    <property type="protein sequence ID" value="KRL66131.1"/>
    <property type="molecule type" value="Genomic_DNA"/>
</dbReference>
<dbReference type="CDD" id="cd14332">
    <property type="entry name" value="UBA_RuvA_C"/>
    <property type="match status" value="1"/>
</dbReference>
<dbReference type="GO" id="GO:0009379">
    <property type="term" value="C:Holliday junction helicase complex"/>
    <property type="evidence" value="ECO:0007669"/>
    <property type="project" value="InterPro"/>
</dbReference>
<dbReference type="NCBIfam" id="TIGR00084">
    <property type="entry name" value="ruvA"/>
    <property type="match status" value="1"/>
</dbReference>
<dbReference type="GO" id="GO:0000400">
    <property type="term" value="F:four-way junction DNA binding"/>
    <property type="evidence" value="ECO:0007669"/>
    <property type="project" value="UniProtKB-UniRule"/>
</dbReference>
<evidence type="ECO:0000313" key="9">
    <source>
        <dbReference type="Proteomes" id="UP000051647"/>
    </source>
</evidence>
<dbReference type="GO" id="GO:0006310">
    <property type="term" value="P:DNA recombination"/>
    <property type="evidence" value="ECO:0007669"/>
    <property type="project" value="UniProtKB-UniRule"/>
</dbReference>
<dbReference type="GO" id="GO:0006281">
    <property type="term" value="P:DNA repair"/>
    <property type="evidence" value="ECO:0007669"/>
    <property type="project" value="UniProtKB-UniRule"/>
</dbReference>
<evidence type="ECO:0000256" key="3">
    <source>
        <dbReference type="ARBA" id="ARBA00023125"/>
    </source>
</evidence>
<dbReference type="PATRIC" id="fig|1423815.3.peg.1081"/>
<dbReference type="RefSeq" id="WP_010624811.1">
    <property type="nucleotide sequence ID" value="NZ_AZFA01000020.1"/>
</dbReference>
<dbReference type="InterPro" id="IPR011114">
    <property type="entry name" value="RuvA_C"/>
</dbReference>
<keyword evidence="8" id="KW-0547">Nucleotide-binding</keyword>